<dbReference type="AlphaFoldDB" id="A0A9R1CSD7"/>
<evidence type="ECO:0000256" key="1">
    <source>
        <dbReference type="SAM" id="Phobius"/>
    </source>
</evidence>
<keyword evidence="1" id="KW-0812">Transmembrane</keyword>
<accession>A0A9R1CSD7</accession>
<keyword evidence="3" id="KW-1185">Reference proteome</keyword>
<protein>
    <submittedName>
        <fullName evidence="2">DUF3054 domain-containing protein</fullName>
    </submittedName>
</protein>
<feature type="transmembrane region" description="Helical" evidence="1">
    <location>
        <begin position="82"/>
        <end position="101"/>
    </location>
</feature>
<comment type="caution">
    <text evidence="2">The sequence shown here is derived from an EMBL/GenBank/DDBJ whole genome shotgun (WGS) entry which is preliminary data.</text>
</comment>
<feature type="transmembrane region" description="Helical" evidence="1">
    <location>
        <begin position="113"/>
        <end position="135"/>
    </location>
</feature>
<feature type="transmembrane region" description="Helical" evidence="1">
    <location>
        <begin position="12"/>
        <end position="36"/>
    </location>
</feature>
<keyword evidence="1" id="KW-0472">Membrane</keyword>
<gene>
    <name evidence="2" type="ORF">KM295_05485</name>
</gene>
<reference evidence="2" key="1">
    <citation type="journal article" date="2023" name="Front. Microbiol.">
        <title>Genomic-based phylogenetic and metabolic analyses of the genus Natronomonas, and description of Natronomonas aquatica sp. nov.</title>
        <authorList>
            <person name="Garcia-Roldan A."/>
            <person name="Duran-Viseras A."/>
            <person name="de la Haba R.R."/>
            <person name="Corral P."/>
            <person name="Sanchez-Porro C."/>
            <person name="Ventosa A."/>
        </authorList>
    </citation>
    <scope>NUCLEOTIDE SEQUENCE</scope>
    <source>
        <strain evidence="2">F2-12</strain>
    </source>
</reference>
<dbReference type="EMBL" id="JAHLKM010000004">
    <property type="protein sequence ID" value="MCQ4332958.1"/>
    <property type="molecule type" value="Genomic_DNA"/>
</dbReference>
<sequence>MRLCHILQSVGSLRSAAFIAAGDVLAIVAFLAYGLATHGIDPLQFPRHTLLTAFPFVSSWLCLAPIGRLYRPRVRRSWRAAIGRTVAVWIGASLLGGAIRSTSLVPGEAPPEFLLVVIVFGIVFLLPWRSAVILAEHVRHNPHLSTGRTDRT</sequence>
<feature type="transmembrane region" description="Helical" evidence="1">
    <location>
        <begin position="48"/>
        <end position="70"/>
    </location>
</feature>
<organism evidence="2 3">
    <name type="scientific">Natronomonas aquatica</name>
    <dbReference type="NCBI Taxonomy" id="2841590"/>
    <lineage>
        <taxon>Archaea</taxon>
        <taxon>Methanobacteriati</taxon>
        <taxon>Methanobacteriota</taxon>
        <taxon>Stenosarchaea group</taxon>
        <taxon>Halobacteria</taxon>
        <taxon>Halobacteriales</taxon>
        <taxon>Natronomonadaceae</taxon>
        <taxon>Natronomonas</taxon>
    </lineage>
</organism>
<keyword evidence="1" id="KW-1133">Transmembrane helix</keyword>
<dbReference type="InterPro" id="IPR021414">
    <property type="entry name" value="DUF3054"/>
</dbReference>
<proteinExistence type="predicted"/>
<name>A0A9R1CSD7_9EURY</name>
<dbReference type="RefSeq" id="WP_256028923.1">
    <property type="nucleotide sequence ID" value="NZ_JAHLKM010000004.1"/>
</dbReference>
<dbReference type="Proteomes" id="UP001139494">
    <property type="component" value="Unassembled WGS sequence"/>
</dbReference>
<evidence type="ECO:0000313" key="3">
    <source>
        <dbReference type="Proteomes" id="UP001139494"/>
    </source>
</evidence>
<evidence type="ECO:0000313" key="2">
    <source>
        <dbReference type="EMBL" id="MCQ4332958.1"/>
    </source>
</evidence>
<dbReference type="Pfam" id="PF11255">
    <property type="entry name" value="DUF3054"/>
    <property type="match status" value="1"/>
</dbReference>